<comment type="caution">
    <text evidence="2">The sequence shown here is derived from an EMBL/GenBank/DDBJ whole genome shotgun (WGS) entry which is preliminary data.</text>
</comment>
<dbReference type="Gene3D" id="1.10.260.40">
    <property type="entry name" value="lambda repressor-like DNA-binding domains"/>
    <property type="match status" value="1"/>
</dbReference>
<dbReference type="Proteomes" id="UP000004508">
    <property type="component" value="Unassembled WGS sequence"/>
</dbReference>
<dbReference type="Pfam" id="PF01381">
    <property type="entry name" value="HTH_3"/>
    <property type="match status" value="1"/>
</dbReference>
<dbReference type="EMBL" id="ADVG01000002">
    <property type="protein sequence ID" value="EFH85693.1"/>
    <property type="molecule type" value="Genomic_DNA"/>
</dbReference>
<dbReference type="InParanoid" id="D6TQ45"/>
<dbReference type="PROSITE" id="PS50943">
    <property type="entry name" value="HTH_CROC1"/>
    <property type="match status" value="1"/>
</dbReference>
<organism evidence="2 3">
    <name type="scientific">Ktedonobacter racemifer DSM 44963</name>
    <dbReference type="NCBI Taxonomy" id="485913"/>
    <lineage>
        <taxon>Bacteria</taxon>
        <taxon>Bacillati</taxon>
        <taxon>Chloroflexota</taxon>
        <taxon>Ktedonobacteria</taxon>
        <taxon>Ktedonobacterales</taxon>
        <taxon>Ktedonobacteraceae</taxon>
        <taxon>Ktedonobacter</taxon>
    </lineage>
</organism>
<name>D6TQ45_KTERA</name>
<dbReference type="AlphaFoldDB" id="D6TQ45"/>
<sequence>MRATNHHGKLIQKYRESQLGISQEELGRRIGKSRRTIVKLEQQDFIEDIRLRRTLAWTLQIPPQCLDLSESTLIQVPTYYPLAETGRLGEANLGELETFLDNLRMRLDLYYLGSTLAADKNLDAHIQRLTQFAFTTSTSKEKNTVLSILSHNYQIKGMITRDQLQLAAAEKCFREASLLAQQGESTELNALAIGRLAGVHLIQCRLTQSNQNQSKAERQKQRHLNEALKLYEVAREISKHSPAVLRAYLAIGYAEVQGMLSDTNCLTSLSEARRLMSEVDHEDDELLLSHSTRCTERAIQDCWSQCHALIGKTTNAIEYYEKLEEKLDLNMTRMRARLSIQYAEALYASKDLSCCFYLSEGWKLACSTQSLYNIRRSEVLAFKIAQNHPHDMRVKDLLQTLQGSL</sequence>
<keyword evidence="3" id="KW-1185">Reference proteome</keyword>
<feature type="domain" description="HTH cro/C1-type" evidence="1">
    <location>
        <begin position="11"/>
        <end position="42"/>
    </location>
</feature>
<evidence type="ECO:0000313" key="3">
    <source>
        <dbReference type="Proteomes" id="UP000004508"/>
    </source>
</evidence>
<evidence type="ECO:0000259" key="1">
    <source>
        <dbReference type="PROSITE" id="PS50943"/>
    </source>
</evidence>
<dbReference type="GO" id="GO:0003677">
    <property type="term" value="F:DNA binding"/>
    <property type="evidence" value="ECO:0007669"/>
    <property type="project" value="InterPro"/>
</dbReference>
<dbReference type="InterPro" id="IPR001387">
    <property type="entry name" value="Cro/C1-type_HTH"/>
</dbReference>
<dbReference type="InterPro" id="IPR010982">
    <property type="entry name" value="Lambda_DNA-bd_dom_sf"/>
</dbReference>
<reference evidence="2 3" key="1">
    <citation type="journal article" date="2011" name="Stand. Genomic Sci.">
        <title>Non-contiguous finished genome sequence and contextual data of the filamentous soil bacterium Ktedonobacter racemifer type strain (SOSP1-21).</title>
        <authorList>
            <person name="Chang Y.J."/>
            <person name="Land M."/>
            <person name="Hauser L."/>
            <person name="Chertkov O."/>
            <person name="Del Rio T.G."/>
            <person name="Nolan M."/>
            <person name="Copeland A."/>
            <person name="Tice H."/>
            <person name="Cheng J.F."/>
            <person name="Lucas S."/>
            <person name="Han C."/>
            <person name="Goodwin L."/>
            <person name="Pitluck S."/>
            <person name="Ivanova N."/>
            <person name="Ovchinikova G."/>
            <person name="Pati A."/>
            <person name="Chen A."/>
            <person name="Palaniappan K."/>
            <person name="Mavromatis K."/>
            <person name="Liolios K."/>
            <person name="Brettin T."/>
            <person name="Fiebig A."/>
            <person name="Rohde M."/>
            <person name="Abt B."/>
            <person name="Goker M."/>
            <person name="Detter J.C."/>
            <person name="Woyke T."/>
            <person name="Bristow J."/>
            <person name="Eisen J.A."/>
            <person name="Markowitz V."/>
            <person name="Hugenholtz P."/>
            <person name="Kyrpides N.C."/>
            <person name="Klenk H.P."/>
            <person name="Lapidus A."/>
        </authorList>
    </citation>
    <scope>NUCLEOTIDE SEQUENCE [LARGE SCALE GENOMIC DNA]</scope>
    <source>
        <strain evidence="3">DSM 44963</strain>
    </source>
</reference>
<dbReference type="RefSeq" id="WP_007909388.1">
    <property type="nucleotide sequence ID" value="NZ_ADVG01000002.1"/>
</dbReference>
<dbReference type="SUPFAM" id="SSF47413">
    <property type="entry name" value="lambda repressor-like DNA-binding domains"/>
    <property type="match status" value="1"/>
</dbReference>
<accession>D6TQ45</accession>
<proteinExistence type="predicted"/>
<protein>
    <submittedName>
        <fullName evidence="2">Transcriptional regulator, XRE family</fullName>
    </submittedName>
</protein>
<dbReference type="OrthoDB" id="1357763at2"/>
<gene>
    <name evidence="2" type="ORF">Krac_6923</name>
</gene>
<dbReference type="CDD" id="cd00093">
    <property type="entry name" value="HTH_XRE"/>
    <property type="match status" value="1"/>
</dbReference>
<dbReference type="STRING" id="485913.Krac_6923"/>
<evidence type="ECO:0000313" key="2">
    <source>
        <dbReference type="EMBL" id="EFH85693.1"/>
    </source>
</evidence>